<evidence type="ECO:0008006" key="3">
    <source>
        <dbReference type="Google" id="ProtNLM"/>
    </source>
</evidence>
<accession>A0A0C9ZKJ0</accession>
<proteinExistence type="predicted"/>
<evidence type="ECO:0000313" key="1">
    <source>
        <dbReference type="EMBL" id="KIK26489.1"/>
    </source>
</evidence>
<gene>
    <name evidence="1" type="ORF">PISMIDRAFT_94920</name>
</gene>
<organism evidence="1 2">
    <name type="scientific">Pisolithus microcarpus 441</name>
    <dbReference type="NCBI Taxonomy" id="765257"/>
    <lineage>
        <taxon>Eukaryota</taxon>
        <taxon>Fungi</taxon>
        <taxon>Dikarya</taxon>
        <taxon>Basidiomycota</taxon>
        <taxon>Agaricomycotina</taxon>
        <taxon>Agaricomycetes</taxon>
        <taxon>Agaricomycetidae</taxon>
        <taxon>Boletales</taxon>
        <taxon>Sclerodermatineae</taxon>
        <taxon>Pisolithaceae</taxon>
        <taxon>Pisolithus</taxon>
    </lineage>
</organism>
<dbReference type="HOGENOM" id="CLU_134540_0_0_1"/>
<evidence type="ECO:0000313" key="2">
    <source>
        <dbReference type="Proteomes" id="UP000054018"/>
    </source>
</evidence>
<keyword evidence="2" id="KW-1185">Reference proteome</keyword>
<dbReference type="EMBL" id="KN833701">
    <property type="protein sequence ID" value="KIK26489.1"/>
    <property type="molecule type" value="Genomic_DNA"/>
</dbReference>
<dbReference type="Proteomes" id="UP000054018">
    <property type="component" value="Unassembled WGS sequence"/>
</dbReference>
<dbReference type="STRING" id="765257.A0A0C9ZKJ0"/>
<protein>
    <recommendedName>
        <fullName evidence="3">ATP-dependent DNA helicase</fullName>
    </recommendedName>
</protein>
<dbReference type="InterPro" id="IPR027417">
    <property type="entry name" value="P-loop_NTPase"/>
</dbReference>
<dbReference type="AlphaFoldDB" id="A0A0C9ZKJ0"/>
<sequence length="161" mass="18057">SQNQPEGGLVNGSLGMVIEFITVREARDQFLSIADMSKRETSVNQLTTNTIHGFGKDNVFPLVKFTNEKLLLCAPTDFTVENIKGGVEARRIQIPLALSYAMSIHKSQGQTLSRVRVDLGRIFEKGQGTHVNRLNWPKLTSVIFQLTLLCPEQRAWKALKF</sequence>
<reference evidence="2" key="2">
    <citation type="submission" date="2015-01" db="EMBL/GenBank/DDBJ databases">
        <title>Evolutionary Origins and Diversification of the Mycorrhizal Mutualists.</title>
        <authorList>
            <consortium name="DOE Joint Genome Institute"/>
            <consortium name="Mycorrhizal Genomics Consortium"/>
            <person name="Kohler A."/>
            <person name="Kuo A."/>
            <person name="Nagy L.G."/>
            <person name="Floudas D."/>
            <person name="Copeland A."/>
            <person name="Barry K.W."/>
            <person name="Cichocki N."/>
            <person name="Veneault-Fourrey C."/>
            <person name="LaButti K."/>
            <person name="Lindquist E.A."/>
            <person name="Lipzen A."/>
            <person name="Lundell T."/>
            <person name="Morin E."/>
            <person name="Murat C."/>
            <person name="Riley R."/>
            <person name="Ohm R."/>
            <person name="Sun H."/>
            <person name="Tunlid A."/>
            <person name="Henrissat B."/>
            <person name="Grigoriev I.V."/>
            <person name="Hibbett D.S."/>
            <person name="Martin F."/>
        </authorList>
    </citation>
    <scope>NUCLEOTIDE SEQUENCE [LARGE SCALE GENOMIC DNA]</scope>
    <source>
        <strain evidence="2">441</strain>
    </source>
</reference>
<dbReference type="OrthoDB" id="432234at2759"/>
<name>A0A0C9ZKJ0_9AGAM</name>
<dbReference type="PANTHER" id="PTHR47642">
    <property type="entry name" value="ATP-DEPENDENT DNA HELICASE"/>
    <property type="match status" value="1"/>
</dbReference>
<dbReference type="CDD" id="cd18809">
    <property type="entry name" value="SF1_C_RecD"/>
    <property type="match status" value="1"/>
</dbReference>
<dbReference type="SUPFAM" id="SSF52540">
    <property type="entry name" value="P-loop containing nucleoside triphosphate hydrolases"/>
    <property type="match status" value="1"/>
</dbReference>
<feature type="non-terminal residue" evidence="1">
    <location>
        <position position="1"/>
    </location>
</feature>
<reference evidence="1 2" key="1">
    <citation type="submission" date="2014-04" db="EMBL/GenBank/DDBJ databases">
        <authorList>
            <consortium name="DOE Joint Genome Institute"/>
            <person name="Kuo A."/>
            <person name="Kohler A."/>
            <person name="Costa M.D."/>
            <person name="Nagy L.G."/>
            <person name="Floudas D."/>
            <person name="Copeland A."/>
            <person name="Barry K.W."/>
            <person name="Cichocki N."/>
            <person name="Veneault-Fourrey C."/>
            <person name="LaButti K."/>
            <person name="Lindquist E.A."/>
            <person name="Lipzen A."/>
            <person name="Lundell T."/>
            <person name="Morin E."/>
            <person name="Murat C."/>
            <person name="Sun H."/>
            <person name="Tunlid A."/>
            <person name="Henrissat B."/>
            <person name="Grigoriev I.V."/>
            <person name="Hibbett D.S."/>
            <person name="Martin F."/>
            <person name="Nordberg H.P."/>
            <person name="Cantor M.N."/>
            <person name="Hua S.X."/>
        </authorList>
    </citation>
    <scope>NUCLEOTIDE SEQUENCE [LARGE SCALE GENOMIC DNA]</scope>
    <source>
        <strain evidence="1 2">441</strain>
    </source>
</reference>
<dbReference type="InterPro" id="IPR051055">
    <property type="entry name" value="PIF1_helicase"/>
</dbReference>
<dbReference type="PANTHER" id="PTHR47642:SF5">
    <property type="entry name" value="ATP-DEPENDENT DNA HELICASE"/>
    <property type="match status" value="1"/>
</dbReference>